<dbReference type="Proteomes" id="UP000317650">
    <property type="component" value="Chromosome 5"/>
</dbReference>
<evidence type="ECO:0000313" key="1">
    <source>
        <dbReference type="EMBL" id="THU65348.1"/>
    </source>
</evidence>
<gene>
    <name evidence="1" type="ORF">C4D60_Mb05t02700</name>
</gene>
<keyword evidence="2" id="KW-1185">Reference proteome</keyword>
<protein>
    <submittedName>
        <fullName evidence="1">Uncharacterized protein</fullName>
    </submittedName>
</protein>
<dbReference type="EMBL" id="PYDT01000003">
    <property type="protein sequence ID" value="THU65348.1"/>
    <property type="molecule type" value="Genomic_DNA"/>
</dbReference>
<dbReference type="AlphaFoldDB" id="A0A4S8JT83"/>
<sequence>MGERGDSNRTLLGAPAPAVDLSPPFLSSAFFFVEPIFNALDFDSAIRDLLYADWWTTSMVVDEESNDKRLMTKKQDPKPQITLRDFCIRKEKASNILYQEPNHQPENPK</sequence>
<evidence type="ECO:0000313" key="2">
    <source>
        <dbReference type="Proteomes" id="UP000317650"/>
    </source>
</evidence>
<organism evidence="1 2">
    <name type="scientific">Musa balbisiana</name>
    <name type="common">Banana</name>
    <dbReference type="NCBI Taxonomy" id="52838"/>
    <lineage>
        <taxon>Eukaryota</taxon>
        <taxon>Viridiplantae</taxon>
        <taxon>Streptophyta</taxon>
        <taxon>Embryophyta</taxon>
        <taxon>Tracheophyta</taxon>
        <taxon>Spermatophyta</taxon>
        <taxon>Magnoliopsida</taxon>
        <taxon>Liliopsida</taxon>
        <taxon>Zingiberales</taxon>
        <taxon>Musaceae</taxon>
        <taxon>Musa</taxon>
    </lineage>
</organism>
<comment type="caution">
    <text evidence="1">The sequence shown here is derived from an EMBL/GenBank/DDBJ whole genome shotgun (WGS) entry which is preliminary data.</text>
</comment>
<reference evidence="1 2" key="1">
    <citation type="journal article" date="2019" name="Nat. Plants">
        <title>Genome sequencing of Musa balbisiana reveals subgenome evolution and function divergence in polyploid bananas.</title>
        <authorList>
            <person name="Yao X."/>
        </authorList>
    </citation>
    <scope>NUCLEOTIDE SEQUENCE [LARGE SCALE GENOMIC DNA]</scope>
    <source>
        <strain evidence="2">cv. DH-PKW</strain>
        <tissue evidence="1">Leaves</tissue>
    </source>
</reference>
<accession>A0A4S8JT83</accession>
<name>A0A4S8JT83_MUSBA</name>
<proteinExistence type="predicted"/>